<dbReference type="InterPro" id="IPR013216">
    <property type="entry name" value="Methyltransf_11"/>
</dbReference>
<evidence type="ECO:0000256" key="1">
    <source>
        <dbReference type="SAM" id="MobiDB-lite"/>
    </source>
</evidence>
<accession>A0ABN2JZX8</accession>
<evidence type="ECO:0000313" key="5">
    <source>
        <dbReference type="Proteomes" id="UP001501475"/>
    </source>
</evidence>
<feature type="domain" description="Methyltransferase type 11" evidence="3">
    <location>
        <begin position="336"/>
        <end position="428"/>
    </location>
</feature>
<dbReference type="InterPro" id="IPR029063">
    <property type="entry name" value="SAM-dependent_MTases_sf"/>
</dbReference>
<feature type="region of interest" description="Disordered" evidence="1">
    <location>
        <begin position="224"/>
        <end position="255"/>
    </location>
</feature>
<dbReference type="Proteomes" id="UP001501475">
    <property type="component" value="Unassembled WGS sequence"/>
</dbReference>
<keyword evidence="5" id="KW-1185">Reference proteome</keyword>
<dbReference type="RefSeq" id="WP_344060914.1">
    <property type="nucleotide sequence ID" value="NZ_BAAAPN010000003.1"/>
</dbReference>
<dbReference type="CDD" id="cd02440">
    <property type="entry name" value="AdoMet_MTases"/>
    <property type="match status" value="1"/>
</dbReference>
<sequence length="563" mass="58182">MPGTGPALVARPAGGSRGRVVVLGELYGLTDLVHDALGRLAAAGYTAAAPDLFWRSEPGLALPYDEAGRERGFTLLRALNPGAVVDQVRRTLDALGDTGSGPSGLVGFSLGGYLALLAAADGPVDVVVAAYPGWTVHGGAPISGPAPLERAADLGAARVVVVAVPADRLVAADLPEIEARLTAAGVDHQVVTLDDVPHGYACAGRTSSAKQVLRQIGSRRFWEARPRAAGAGGDGRSGGGRGRCAGSGAGRAERGGATTFSGASCDAGQRPCISVELDRSSPCDGPFRGGSMRDVEGTRTFQAPAEAYDRFMGRYSRELAGPFLAFCRLGGAARFLDVGCGPGALTAAAIAGLGSHCVVAIDPAPGFVAACRERHPGIDVRQGPMEELPFGDDEFDCAAAQLVLHFVSDPERGTAEMQRVVRPGGIVAASVWDFAQEMEMLRAFWDAAVRLDPDAPDEARVLRFGRAGELAALFTRAGLHEVEESTLTVSTVYVSFEELWSTFLAGIGPAGAYAVGLPPERRAALRAALADALGRPAGAFRLEAVARVARGVVVASERLATGP</sequence>
<evidence type="ECO:0000313" key="4">
    <source>
        <dbReference type="EMBL" id="GAA1745158.1"/>
    </source>
</evidence>
<comment type="caution">
    <text evidence="4">The sequence shown here is derived from an EMBL/GenBank/DDBJ whole genome shotgun (WGS) entry which is preliminary data.</text>
</comment>
<dbReference type="Gene3D" id="3.40.50.1820">
    <property type="entry name" value="alpha/beta hydrolase"/>
    <property type="match status" value="1"/>
</dbReference>
<dbReference type="PANTHER" id="PTHR46623:SF6">
    <property type="entry name" value="ALPHA_BETA-HYDROLASES SUPERFAMILY PROTEIN"/>
    <property type="match status" value="1"/>
</dbReference>
<dbReference type="InterPro" id="IPR029058">
    <property type="entry name" value="AB_hydrolase_fold"/>
</dbReference>
<protein>
    <submittedName>
        <fullName evidence="4">Uncharacterized protein</fullName>
    </submittedName>
</protein>
<feature type="compositionally biased region" description="Gly residues" evidence="1">
    <location>
        <begin position="230"/>
        <end position="249"/>
    </location>
</feature>
<dbReference type="Pfam" id="PF01738">
    <property type="entry name" value="DLH"/>
    <property type="match status" value="1"/>
</dbReference>
<dbReference type="SUPFAM" id="SSF53474">
    <property type="entry name" value="alpha/beta-Hydrolases"/>
    <property type="match status" value="1"/>
</dbReference>
<dbReference type="Pfam" id="PF08241">
    <property type="entry name" value="Methyltransf_11"/>
    <property type="match status" value="1"/>
</dbReference>
<evidence type="ECO:0000259" key="2">
    <source>
        <dbReference type="Pfam" id="PF01738"/>
    </source>
</evidence>
<dbReference type="InterPro" id="IPR051049">
    <property type="entry name" value="Dienelactone_hydrolase-like"/>
</dbReference>
<name>A0ABN2JZX8_9MICO</name>
<dbReference type="SUPFAM" id="SSF53335">
    <property type="entry name" value="S-adenosyl-L-methionine-dependent methyltransferases"/>
    <property type="match status" value="1"/>
</dbReference>
<dbReference type="Gene3D" id="3.40.50.150">
    <property type="entry name" value="Vaccinia Virus protein VP39"/>
    <property type="match status" value="1"/>
</dbReference>
<evidence type="ECO:0000259" key="3">
    <source>
        <dbReference type="Pfam" id="PF08241"/>
    </source>
</evidence>
<organism evidence="4 5">
    <name type="scientific">Nostocoides vanveenii</name>
    <dbReference type="NCBI Taxonomy" id="330835"/>
    <lineage>
        <taxon>Bacteria</taxon>
        <taxon>Bacillati</taxon>
        <taxon>Actinomycetota</taxon>
        <taxon>Actinomycetes</taxon>
        <taxon>Micrococcales</taxon>
        <taxon>Intrasporangiaceae</taxon>
        <taxon>Nostocoides</taxon>
    </lineage>
</organism>
<proteinExistence type="predicted"/>
<gene>
    <name evidence="4" type="ORF">GCM10009810_02350</name>
</gene>
<dbReference type="PANTHER" id="PTHR46623">
    <property type="entry name" value="CARBOXYMETHYLENEBUTENOLIDASE-RELATED"/>
    <property type="match status" value="1"/>
</dbReference>
<reference evidence="4 5" key="1">
    <citation type="journal article" date="2019" name="Int. J. Syst. Evol. Microbiol.">
        <title>The Global Catalogue of Microorganisms (GCM) 10K type strain sequencing project: providing services to taxonomists for standard genome sequencing and annotation.</title>
        <authorList>
            <consortium name="The Broad Institute Genomics Platform"/>
            <consortium name="The Broad Institute Genome Sequencing Center for Infectious Disease"/>
            <person name="Wu L."/>
            <person name="Ma J."/>
        </authorList>
    </citation>
    <scope>NUCLEOTIDE SEQUENCE [LARGE SCALE GENOMIC DNA]</scope>
    <source>
        <strain evidence="4 5">JCM 15591</strain>
    </source>
</reference>
<dbReference type="InterPro" id="IPR002925">
    <property type="entry name" value="Dienelactn_hydro"/>
</dbReference>
<dbReference type="EMBL" id="BAAAPN010000003">
    <property type="protein sequence ID" value="GAA1745158.1"/>
    <property type="molecule type" value="Genomic_DNA"/>
</dbReference>
<feature type="domain" description="Dienelactone hydrolase" evidence="2">
    <location>
        <begin position="7"/>
        <end position="208"/>
    </location>
</feature>